<dbReference type="Proteomes" id="UP001152759">
    <property type="component" value="Chromosome 8"/>
</dbReference>
<evidence type="ECO:0000313" key="3">
    <source>
        <dbReference type="Proteomes" id="UP001152759"/>
    </source>
</evidence>
<name>A0A9P0AJE3_BEMTA</name>
<dbReference type="PROSITE" id="PS51257">
    <property type="entry name" value="PROKAR_LIPOPROTEIN"/>
    <property type="match status" value="1"/>
</dbReference>
<feature type="signal peptide" evidence="1">
    <location>
        <begin position="1"/>
        <end position="20"/>
    </location>
</feature>
<accession>A0A9P0AJE3</accession>
<evidence type="ECO:0000256" key="1">
    <source>
        <dbReference type="SAM" id="SignalP"/>
    </source>
</evidence>
<proteinExistence type="predicted"/>
<reference evidence="2" key="1">
    <citation type="submission" date="2021-12" db="EMBL/GenBank/DDBJ databases">
        <authorList>
            <person name="King R."/>
        </authorList>
    </citation>
    <scope>NUCLEOTIDE SEQUENCE</scope>
</reference>
<gene>
    <name evidence="2" type="ORF">BEMITA_LOCUS12447</name>
</gene>
<organism evidence="2 3">
    <name type="scientific">Bemisia tabaci</name>
    <name type="common">Sweetpotato whitefly</name>
    <name type="synonym">Aleurodes tabaci</name>
    <dbReference type="NCBI Taxonomy" id="7038"/>
    <lineage>
        <taxon>Eukaryota</taxon>
        <taxon>Metazoa</taxon>
        <taxon>Ecdysozoa</taxon>
        <taxon>Arthropoda</taxon>
        <taxon>Hexapoda</taxon>
        <taxon>Insecta</taxon>
        <taxon>Pterygota</taxon>
        <taxon>Neoptera</taxon>
        <taxon>Paraneoptera</taxon>
        <taxon>Hemiptera</taxon>
        <taxon>Sternorrhyncha</taxon>
        <taxon>Aleyrodoidea</taxon>
        <taxon>Aleyrodidae</taxon>
        <taxon>Aleyrodinae</taxon>
        <taxon>Bemisia</taxon>
    </lineage>
</organism>
<dbReference type="AlphaFoldDB" id="A0A9P0AJE3"/>
<dbReference type="EMBL" id="OU963869">
    <property type="protein sequence ID" value="CAH0394110.1"/>
    <property type="molecule type" value="Genomic_DNA"/>
</dbReference>
<keyword evidence="3" id="KW-1185">Reference proteome</keyword>
<protein>
    <submittedName>
        <fullName evidence="2">Uncharacterized protein</fullName>
    </submittedName>
</protein>
<keyword evidence="1" id="KW-0732">Signal</keyword>
<evidence type="ECO:0000313" key="2">
    <source>
        <dbReference type="EMBL" id="CAH0394110.1"/>
    </source>
</evidence>
<feature type="chain" id="PRO_5040480537" evidence="1">
    <location>
        <begin position="21"/>
        <end position="154"/>
    </location>
</feature>
<sequence length="154" mass="17181">MTQIMRISVCLMAVIAMVACAPLESGESLKTDESVGLGLGLGFKKIAKSFDFGLGFALSVDSPKAYPAYYGYHPYGYGYPHYYPGGDHEKEDRSLHIQILFQLVQLSVYLRIPQQQQQRVQGVLQQPPRPANKRPVFAPRSVETEIFPETSAEI</sequence>